<name>A0A0S4LCW6_9BACT</name>
<dbReference type="EMBL" id="CZQA01000008">
    <property type="protein sequence ID" value="CUS35569.1"/>
    <property type="molecule type" value="Genomic_DNA"/>
</dbReference>
<dbReference type="AlphaFoldDB" id="A0A0S4LCW6"/>
<evidence type="ECO:0000313" key="2">
    <source>
        <dbReference type="Proteomes" id="UP000199032"/>
    </source>
</evidence>
<accession>A0A0S4LCW6</accession>
<sequence length="27" mass="2916">MCVQVIVLSSSLVSFDACLEVETNLIC</sequence>
<dbReference type="STRING" id="1742972.COMA1_20344"/>
<proteinExistence type="predicted"/>
<organism evidence="1 2">
    <name type="scientific">Candidatus Nitrospira nitrosa</name>
    <dbReference type="NCBI Taxonomy" id="1742972"/>
    <lineage>
        <taxon>Bacteria</taxon>
        <taxon>Pseudomonadati</taxon>
        <taxon>Nitrospirota</taxon>
        <taxon>Nitrospiria</taxon>
        <taxon>Nitrospirales</taxon>
        <taxon>Nitrospiraceae</taxon>
        <taxon>Nitrospira</taxon>
    </lineage>
</organism>
<reference evidence="1 2" key="1">
    <citation type="submission" date="2015-10" db="EMBL/GenBank/DDBJ databases">
        <authorList>
            <person name="Gilbert D.G."/>
        </authorList>
    </citation>
    <scope>NUCLEOTIDE SEQUENCE [LARGE SCALE GENOMIC DNA]</scope>
    <source>
        <strain evidence="1">COMA1</strain>
    </source>
</reference>
<protein>
    <submittedName>
        <fullName evidence="1">Uncharacterized protein</fullName>
    </submittedName>
</protein>
<keyword evidence="2" id="KW-1185">Reference proteome</keyword>
<dbReference type="Proteomes" id="UP000199032">
    <property type="component" value="Unassembled WGS sequence"/>
</dbReference>
<gene>
    <name evidence="1" type="ORF">COMA1_20344</name>
</gene>
<evidence type="ECO:0000313" key="1">
    <source>
        <dbReference type="EMBL" id="CUS35569.1"/>
    </source>
</evidence>